<dbReference type="AlphaFoldDB" id="A0A6A6CQL3"/>
<keyword evidence="3" id="KW-1185">Reference proteome</keyword>
<dbReference type="EMBL" id="ML993590">
    <property type="protein sequence ID" value="KAF2168430.1"/>
    <property type="molecule type" value="Genomic_DNA"/>
</dbReference>
<evidence type="ECO:0000313" key="3">
    <source>
        <dbReference type="Proteomes" id="UP000799537"/>
    </source>
</evidence>
<dbReference type="GeneID" id="54565540"/>
<reference evidence="2" key="1">
    <citation type="journal article" date="2020" name="Stud. Mycol.">
        <title>101 Dothideomycetes genomes: a test case for predicting lifestyles and emergence of pathogens.</title>
        <authorList>
            <person name="Haridas S."/>
            <person name="Albert R."/>
            <person name="Binder M."/>
            <person name="Bloem J."/>
            <person name="Labutti K."/>
            <person name="Salamov A."/>
            <person name="Andreopoulos B."/>
            <person name="Baker S."/>
            <person name="Barry K."/>
            <person name="Bills G."/>
            <person name="Bluhm B."/>
            <person name="Cannon C."/>
            <person name="Castanera R."/>
            <person name="Culley D."/>
            <person name="Daum C."/>
            <person name="Ezra D."/>
            <person name="Gonzalez J."/>
            <person name="Henrissat B."/>
            <person name="Kuo A."/>
            <person name="Liang C."/>
            <person name="Lipzen A."/>
            <person name="Lutzoni F."/>
            <person name="Magnuson J."/>
            <person name="Mondo S."/>
            <person name="Nolan M."/>
            <person name="Ohm R."/>
            <person name="Pangilinan J."/>
            <person name="Park H.-J."/>
            <person name="Ramirez L."/>
            <person name="Alfaro M."/>
            <person name="Sun H."/>
            <person name="Tritt A."/>
            <person name="Yoshinaga Y."/>
            <person name="Zwiers L.-H."/>
            <person name="Turgeon B."/>
            <person name="Goodwin S."/>
            <person name="Spatafora J."/>
            <person name="Crous P."/>
            <person name="Grigoriev I."/>
        </authorList>
    </citation>
    <scope>NUCLEOTIDE SEQUENCE</scope>
    <source>
        <strain evidence="2">ATCC 36951</strain>
    </source>
</reference>
<evidence type="ECO:0000313" key="2">
    <source>
        <dbReference type="EMBL" id="KAF2168430.1"/>
    </source>
</evidence>
<evidence type="ECO:0000259" key="1">
    <source>
        <dbReference type="Pfam" id="PF06985"/>
    </source>
</evidence>
<dbReference type="Pfam" id="PF06985">
    <property type="entry name" value="HET"/>
    <property type="match status" value="1"/>
</dbReference>
<dbReference type="PANTHER" id="PTHR33112:SF12">
    <property type="entry name" value="HETEROKARYON INCOMPATIBILITY DOMAIN-CONTAINING PROTEIN"/>
    <property type="match status" value="1"/>
</dbReference>
<accession>A0A6A6CQL3</accession>
<protein>
    <recommendedName>
        <fullName evidence="1">Heterokaryon incompatibility domain-containing protein</fullName>
    </recommendedName>
</protein>
<dbReference type="OrthoDB" id="3649769at2759"/>
<dbReference type="PANTHER" id="PTHR33112">
    <property type="entry name" value="DOMAIN PROTEIN, PUTATIVE-RELATED"/>
    <property type="match status" value="1"/>
</dbReference>
<gene>
    <name evidence="2" type="ORF">M409DRAFT_53110</name>
</gene>
<proteinExistence type="predicted"/>
<name>A0A6A6CQL3_ZASCE</name>
<dbReference type="InterPro" id="IPR010730">
    <property type="entry name" value="HET"/>
</dbReference>
<organism evidence="2 3">
    <name type="scientific">Zasmidium cellare ATCC 36951</name>
    <dbReference type="NCBI Taxonomy" id="1080233"/>
    <lineage>
        <taxon>Eukaryota</taxon>
        <taxon>Fungi</taxon>
        <taxon>Dikarya</taxon>
        <taxon>Ascomycota</taxon>
        <taxon>Pezizomycotina</taxon>
        <taxon>Dothideomycetes</taxon>
        <taxon>Dothideomycetidae</taxon>
        <taxon>Mycosphaerellales</taxon>
        <taxon>Mycosphaerellaceae</taxon>
        <taxon>Zasmidium</taxon>
    </lineage>
</organism>
<dbReference type="RefSeq" id="XP_033669319.1">
    <property type="nucleotide sequence ID" value="XM_033812268.1"/>
</dbReference>
<feature type="domain" description="Heterokaryon incompatibility" evidence="1">
    <location>
        <begin position="123"/>
        <end position="265"/>
    </location>
</feature>
<sequence length="586" mass="66083">MAESDIHYNSVIIGLESSSVTRYGSDQWYSTVSLDLVGDIRDTQTKETITSGVRWPVRACLEPTELKEWLKTCDDCHTAHVLERTTSEADIHAEFERLQAKGRFRLIDVKANKVVSLRRTPRYFALSYIWGPTMASYHASNLLSVDLSDSLPRTVHDAMLLVERLGEQYLWVDTLCIDQNNLDEKHDIVAHMGSIYRNAYATIVAASAEDSSIGISALYPSSRRAEAPQRMKSQHNAFSLLPSRPQLEGLVESCKWSSRAWTFQERLLSKRCIFFFEDEVIMQCANGVLREAYQIQHTHSLLFSAASLFHLSMNLTPFGWTLYCSAVTDYSRRNMTVAGDRFDAFRGIFQRFCAKTKNEELNGMLCALPSDWFGTALLWTVPAGHPFPKRNLHDAAGSTKLPSWSWVGWTGPIAHVGAQMNEPPHVSVKLWSLESFGRHNLVLRRKSDDGFDIESMLRESQARDSSTSPKCVTLHIFAPTITCSLESSSWDGSNTANLLCKHESGENKEIGVVHVDDPFWLAQQDDNKSFQVILFIDSDSYFKNLVPAILTERGGEFAERVPVAVHITASFEVLAKCSKVEHVRIQ</sequence>
<dbReference type="Proteomes" id="UP000799537">
    <property type="component" value="Unassembled WGS sequence"/>
</dbReference>